<sequence length="356" mass="40585">MFLFYKPTTQYENLGDALIAKNLLDILSKKGTIFLLTEDIPKGFVDIIKNDNCVGISKVKFALMPLVYRLLNRDVAFIYKPGHLFGGSKEYGTGIKALLKISYVNVLHFIGVKIIKTGVSVGPLSGSFLKAEMNISAKSYIYGVREDYSLKFVEGNSFKKYKRVSDLAYYSILKNREKYLDEKRDTISYSFRPYKQSNLPPELQAKKIASAILDVATKNSIKIVNNVTQVQTDIVFNNLIEKELVANGLIVTKYYYDITKTSFEALGDIYKKTKIILSNRLHSLLFAFEYGAYPIAIGDKDENFKVFHVLNDLKMDHIIVNIENDDVNRYELERAIQSQLLNSNKWNGNDAMCDFI</sequence>
<dbReference type="RefSeq" id="WP_015875026.1">
    <property type="nucleotide sequence ID" value="NC_012731.1"/>
</dbReference>
<dbReference type="InterPro" id="IPR007345">
    <property type="entry name" value="Polysacch_pyruvyl_Trfase"/>
</dbReference>
<protein>
    <submittedName>
        <fullName evidence="2">Pyruvyl transferase</fullName>
    </submittedName>
</protein>
<name>A0A0P0YPU6_KLEPN</name>
<reference evidence="2" key="2">
    <citation type="journal article" date="2015" name="Sci. Rep.">
        <title>Genetic analysis of capsular polysaccharide synthesis gene clusters in 79 capsular types of Klebsiella spp.</title>
        <authorList>
            <person name="Pan Y.J."/>
            <person name="Lin T.L."/>
            <person name="Chen C.T."/>
            <person name="Chen Y.Y."/>
            <person name="Hsieh P.F."/>
            <person name="Hsu C.R."/>
            <person name="Wu M.C."/>
            <person name="Wang J.T."/>
        </authorList>
    </citation>
    <scope>NUCLEOTIDE SEQUENCE</scope>
    <source>
        <strain evidence="2">NTUH-K2044</strain>
    </source>
</reference>
<organism evidence="2">
    <name type="scientific">Klebsiella pneumoniae subsp. pneumoniae NTUH-K2044</name>
    <dbReference type="NCBI Taxonomy" id="484021"/>
    <lineage>
        <taxon>Bacteria</taxon>
        <taxon>Pseudomonadati</taxon>
        <taxon>Pseudomonadota</taxon>
        <taxon>Gammaproteobacteria</taxon>
        <taxon>Enterobacterales</taxon>
        <taxon>Enterobacteriaceae</taxon>
        <taxon>Klebsiella/Raoultella group</taxon>
        <taxon>Klebsiella</taxon>
        <taxon>Klebsiella pneumoniae complex</taxon>
    </lineage>
</organism>
<feature type="domain" description="Polysaccharide pyruvyl transferase" evidence="1">
    <location>
        <begin position="13"/>
        <end position="298"/>
    </location>
</feature>
<evidence type="ECO:0000259" key="1">
    <source>
        <dbReference type="Pfam" id="PF04230"/>
    </source>
</evidence>
<dbReference type="AlphaFoldDB" id="A0A0P0YPU6"/>
<dbReference type="KEGG" id="kpu:KP1_3715"/>
<dbReference type="GO" id="GO:0016740">
    <property type="term" value="F:transferase activity"/>
    <property type="evidence" value="ECO:0007669"/>
    <property type="project" value="UniProtKB-KW"/>
</dbReference>
<dbReference type="Pfam" id="PF04230">
    <property type="entry name" value="PS_pyruv_trans"/>
    <property type="match status" value="1"/>
</dbReference>
<evidence type="ECO:0000313" key="2">
    <source>
        <dbReference type="EMBL" id="BAT23158.1"/>
    </source>
</evidence>
<dbReference type="EMBL" id="AB924547">
    <property type="protein sequence ID" value="BAT23158.1"/>
    <property type="molecule type" value="Genomic_DNA"/>
</dbReference>
<proteinExistence type="predicted"/>
<gene>
    <name evidence="2" type="primary">wclY</name>
</gene>
<accession>A0A0P0YPU6</accession>
<reference evidence="2" key="1">
    <citation type="submission" date="2014-04" db="EMBL/GenBank/DDBJ databases">
        <authorList>
            <person name="Harrison E."/>
        </authorList>
    </citation>
    <scope>NUCLEOTIDE SEQUENCE</scope>
    <source>
        <strain evidence="2">NTUH-K2044</strain>
    </source>
</reference>
<keyword evidence="2" id="KW-0808">Transferase</keyword>